<protein>
    <recommendedName>
        <fullName evidence="3">F-box domain-containing protein</fullName>
    </recommendedName>
</protein>
<evidence type="ECO:0008006" key="3">
    <source>
        <dbReference type="Google" id="ProtNLM"/>
    </source>
</evidence>
<comment type="caution">
    <text evidence="1">The sequence shown here is derived from an EMBL/GenBank/DDBJ whole genome shotgun (WGS) entry which is preliminary data.</text>
</comment>
<proteinExistence type="predicted"/>
<dbReference type="OrthoDB" id="2752977at2759"/>
<gene>
    <name evidence="1" type="ORF">TRAPUB_3249</name>
</gene>
<dbReference type="Gene3D" id="3.80.10.10">
    <property type="entry name" value="Ribonuclease Inhibitor"/>
    <property type="match status" value="1"/>
</dbReference>
<sequence length="355" mass="39385">MNRRLQIQEADVPGTNSETWGRFLQYAAFVRGVRLLVLKTSHEDPARDLFTLLLKRRHGHSFLPELRELNLNVIGGLESAHVFILSSLASPTVTALGIHSSFGCEEESRHLLHGGLAETVTKAFPGIFSLQISLLGEAIEDPSRMVADLAISDPHFAPYLRKLSIHAPVDRQYAVNLLPPPQRRTLTDILHPLSALKHLEDVSFTMDFYRRFLCLTPNISDDDIRAVAAALRRVRRIELLLKNPAPLESPPTLRSLVHFATLCPQLVSLSLSQVDIDSAIPSTSPSDGPVRCDTLRILRLVDPSPATEPRRIAACLHRLFPHLDVAGCAFANDSGQSAVVQDEMRLLQQVSENHN</sequence>
<organism evidence="1 2">
    <name type="scientific">Trametes pubescens</name>
    <name type="common">White-rot fungus</name>
    <dbReference type="NCBI Taxonomy" id="154538"/>
    <lineage>
        <taxon>Eukaryota</taxon>
        <taxon>Fungi</taxon>
        <taxon>Dikarya</taxon>
        <taxon>Basidiomycota</taxon>
        <taxon>Agaricomycotina</taxon>
        <taxon>Agaricomycetes</taxon>
        <taxon>Polyporales</taxon>
        <taxon>Polyporaceae</taxon>
        <taxon>Trametes</taxon>
    </lineage>
</organism>
<reference evidence="1 2" key="1">
    <citation type="submission" date="2016-10" db="EMBL/GenBank/DDBJ databases">
        <title>Genome sequence of the basidiomycete white-rot fungus Trametes pubescens.</title>
        <authorList>
            <person name="Makela M.R."/>
            <person name="Granchi Z."/>
            <person name="Peng M."/>
            <person name="De Vries R.P."/>
            <person name="Grigoriev I."/>
            <person name="Riley R."/>
            <person name="Hilden K."/>
        </authorList>
    </citation>
    <scope>NUCLEOTIDE SEQUENCE [LARGE SCALE GENOMIC DNA]</scope>
    <source>
        <strain evidence="1 2">FBCC735</strain>
    </source>
</reference>
<dbReference type="AlphaFoldDB" id="A0A1M2VE56"/>
<evidence type="ECO:0000313" key="2">
    <source>
        <dbReference type="Proteomes" id="UP000184267"/>
    </source>
</evidence>
<accession>A0A1M2VE56</accession>
<evidence type="ECO:0000313" key="1">
    <source>
        <dbReference type="EMBL" id="OJT05899.1"/>
    </source>
</evidence>
<dbReference type="InterPro" id="IPR032675">
    <property type="entry name" value="LRR_dom_sf"/>
</dbReference>
<dbReference type="OMA" id="AGCAFAN"/>
<name>A0A1M2VE56_TRAPU</name>
<dbReference type="Proteomes" id="UP000184267">
    <property type="component" value="Unassembled WGS sequence"/>
</dbReference>
<keyword evidence="2" id="KW-1185">Reference proteome</keyword>
<dbReference type="EMBL" id="MNAD01001366">
    <property type="protein sequence ID" value="OJT05899.1"/>
    <property type="molecule type" value="Genomic_DNA"/>
</dbReference>